<feature type="non-terminal residue" evidence="3">
    <location>
        <position position="1"/>
    </location>
</feature>
<dbReference type="InterPro" id="IPR002350">
    <property type="entry name" value="Kazal_dom"/>
</dbReference>
<dbReference type="PROSITE" id="PS51465">
    <property type="entry name" value="KAZAL_2"/>
    <property type="match status" value="1"/>
</dbReference>
<keyword evidence="4" id="KW-1185">Reference proteome</keyword>
<dbReference type="Pfam" id="PF07648">
    <property type="entry name" value="Kazal_2"/>
    <property type="match status" value="1"/>
</dbReference>
<feature type="compositionally biased region" description="Polar residues" evidence="1">
    <location>
        <begin position="62"/>
        <end position="76"/>
    </location>
</feature>
<evidence type="ECO:0000259" key="2">
    <source>
        <dbReference type="PROSITE" id="PS51465"/>
    </source>
</evidence>
<feature type="region of interest" description="Disordered" evidence="1">
    <location>
        <begin position="57"/>
        <end position="76"/>
    </location>
</feature>
<dbReference type="SMART" id="SM00280">
    <property type="entry name" value="KAZAL"/>
    <property type="match status" value="1"/>
</dbReference>
<dbReference type="EMBL" id="JBJQND010000013">
    <property type="protein sequence ID" value="KAL3856213.1"/>
    <property type="molecule type" value="Genomic_DNA"/>
</dbReference>
<gene>
    <name evidence="3" type="ORF">ACJMK2_010990</name>
</gene>
<evidence type="ECO:0000313" key="4">
    <source>
        <dbReference type="Proteomes" id="UP001634394"/>
    </source>
</evidence>
<evidence type="ECO:0000256" key="1">
    <source>
        <dbReference type="SAM" id="MobiDB-lite"/>
    </source>
</evidence>
<feature type="domain" description="Kazal-like" evidence="2">
    <location>
        <begin position="4"/>
        <end position="60"/>
    </location>
</feature>
<dbReference type="AlphaFoldDB" id="A0ABD3V6H8"/>
<name>A0ABD3V6H8_SINWO</name>
<accession>A0ABD3V6H8</accession>
<protein>
    <recommendedName>
        <fullName evidence="2">Kazal-like domain-containing protein</fullName>
    </recommendedName>
</protein>
<sequence>GFVSGHFLECNWVNGRDCTNYQPSEICGTDGVSYPNMCFFAKNFCRDNNIHIRHEGPCNGADPNSGQIPVTTVQPG</sequence>
<dbReference type="InterPro" id="IPR036058">
    <property type="entry name" value="Kazal_dom_sf"/>
</dbReference>
<proteinExistence type="predicted"/>
<dbReference type="SUPFAM" id="SSF100895">
    <property type="entry name" value="Kazal-type serine protease inhibitors"/>
    <property type="match status" value="1"/>
</dbReference>
<dbReference type="Proteomes" id="UP001634394">
    <property type="component" value="Unassembled WGS sequence"/>
</dbReference>
<reference evidence="3 4" key="1">
    <citation type="submission" date="2024-11" db="EMBL/GenBank/DDBJ databases">
        <title>Chromosome-level genome assembly of the freshwater bivalve Anodonta woodiana.</title>
        <authorList>
            <person name="Chen X."/>
        </authorList>
    </citation>
    <scope>NUCLEOTIDE SEQUENCE [LARGE SCALE GENOMIC DNA]</scope>
    <source>
        <strain evidence="3">MN2024</strain>
        <tissue evidence="3">Gills</tissue>
    </source>
</reference>
<comment type="caution">
    <text evidence="3">The sequence shown here is derived from an EMBL/GenBank/DDBJ whole genome shotgun (WGS) entry which is preliminary data.</text>
</comment>
<organism evidence="3 4">
    <name type="scientific">Sinanodonta woodiana</name>
    <name type="common">Chinese pond mussel</name>
    <name type="synonym">Anodonta woodiana</name>
    <dbReference type="NCBI Taxonomy" id="1069815"/>
    <lineage>
        <taxon>Eukaryota</taxon>
        <taxon>Metazoa</taxon>
        <taxon>Spiralia</taxon>
        <taxon>Lophotrochozoa</taxon>
        <taxon>Mollusca</taxon>
        <taxon>Bivalvia</taxon>
        <taxon>Autobranchia</taxon>
        <taxon>Heteroconchia</taxon>
        <taxon>Palaeoheterodonta</taxon>
        <taxon>Unionida</taxon>
        <taxon>Unionoidea</taxon>
        <taxon>Unionidae</taxon>
        <taxon>Unioninae</taxon>
        <taxon>Sinanodonta</taxon>
    </lineage>
</organism>
<dbReference type="Gene3D" id="3.30.60.30">
    <property type="match status" value="1"/>
</dbReference>
<evidence type="ECO:0000313" key="3">
    <source>
        <dbReference type="EMBL" id="KAL3856213.1"/>
    </source>
</evidence>